<keyword evidence="1" id="KW-0812">Transmembrane</keyword>
<organism evidence="2 3">
    <name type="scientific">Dichotomopilus funicola</name>
    <dbReference type="NCBI Taxonomy" id="1934379"/>
    <lineage>
        <taxon>Eukaryota</taxon>
        <taxon>Fungi</taxon>
        <taxon>Dikarya</taxon>
        <taxon>Ascomycota</taxon>
        <taxon>Pezizomycotina</taxon>
        <taxon>Sordariomycetes</taxon>
        <taxon>Sordariomycetidae</taxon>
        <taxon>Sordariales</taxon>
        <taxon>Chaetomiaceae</taxon>
        <taxon>Dichotomopilus</taxon>
    </lineage>
</organism>
<dbReference type="Proteomes" id="UP001302676">
    <property type="component" value="Unassembled WGS sequence"/>
</dbReference>
<proteinExistence type="predicted"/>
<dbReference type="Pfam" id="PF14610">
    <property type="entry name" value="Psg1"/>
    <property type="match status" value="1"/>
</dbReference>
<reference evidence="2" key="1">
    <citation type="journal article" date="2023" name="Mol. Phylogenet. Evol.">
        <title>Genome-scale phylogeny and comparative genomics of the fungal order Sordariales.</title>
        <authorList>
            <person name="Hensen N."/>
            <person name="Bonometti L."/>
            <person name="Westerberg I."/>
            <person name="Brannstrom I.O."/>
            <person name="Guillou S."/>
            <person name="Cros-Aarteil S."/>
            <person name="Calhoun S."/>
            <person name="Haridas S."/>
            <person name="Kuo A."/>
            <person name="Mondo S."/>
            <person name="Pangilinan J."/>
            <person name="Riley R."/>
            <person name="LaButti K."/>
            <person name="Andreopoulos B."/>
            <person name="Lipzen A."/>
            <person name="Chen C."/>
            <person name="Yan M."/>
            <person name="Daum C."/>
            <person name="Ng V."/>
            <person name="Clum A."/>
            <person name="Steindorff A."/>
            <person name="Ohm R.A."/>
            <person name="Martin F."/>
            <person name="Silar P."/>
            <person name="Natvig D.O."/>
            <person name="Lalanne C."/>
            <person name="Gautier V."/>
            <person name="Ament-Velasquez S.L."/>
            <person name="Kruys A."/>
            <person name="Hutchinson M.I."/>
            <person name="Powell A.J."/>
            <person name="Barry K."/>
            <person name="Miller A.N."/>
            <person name="Grigoriev I.V."/>
            <person name="Debuchy R."/>
            <person name="Gladieux P."/>
            <person name="Hiltunen Thoren M."/>
            <person name="Johannesson H."/>
        </authorList>
    </citation>
    <scope>NUCLEOTIDE SEQUENCE</scope>
    <source>
        <strain evidence="2">CBS 141.50</strain>
    </source>
</reference>
<name>A0AAN6V734_9PEZI</name>
<sequence>MCDQDPSTPFCTPQDGASFQIGTAIQVTWSPDFFTLSNPPGPAPPQIFLQVDFPLTTPGAPSTIGFTSPALDLTAGSFTWPILDTYLPIPSSTATTNTTTTITATLSLAVPLSQNPANGTFVRIGSGTMRFPGPSVILFREGESPPSGESSSMAGDMAGNMDGTNPFATPQRPQQQMNTAPGMVNPLAVALPTTLAVLTAIGMVVYYIVVRRRRQGYGVRLWPFGAKNKTNNARGQTGEVGTFGIGNMGNNGKLGKGSAGVRLGGKRVEIRVVQTDVEGLRGNAERWFAGGGVGEEGGGEGNVFREEVRRQERERF</sequence>
<evidence type="ECO:0000256" key="1">
    <source>
        <dbReference type="SAM" id="Phobius"/>
    </source>
</evidence>
<comment type="caution">
    <text evidence="2">The sequence shown here is derived from an EMBL/GenBank/DDBJ whole genome shotgun (WGS) entry which is preliminary data.</text>
</comment>
<keyword evidence="1" id="KW-0472">Membrane</keyword>
<evidence type="ECO:0000313" key="2">
    <source>
        <dbReference type="EMBL" id="KAK4146009.1"/>
    </source>
</evidence>
<feature type="transmembrane region" description="Helical" evidence="1">
    <location>
        <begin position="187"/>
        <end position="210"/>
    </location>
</feature>
<accession>A0AAN6V734</accession>
<keyword evidence="3" id="KW-1185">Reference proteome</keyword>
<keyword evidence="1" id="KW-1133">Transmembrane helix</keyword>
<dbReference type="EMBL" id="MU853564">
    <property type="protein sequence ID" value="KAK4146009.1"/>
    <property type="molecule type" value="Genomic_DNA"/>
</dbReference>
<dbReference type="InterPro" id="IPR028000">
    <property type="entry name" value="Pma1"/>
</dbReference>
<evidence type="ECO:0000313" key="3">
    <source>
        <dbReference type="Proteomes" id="UP001302676"/>
    </source>
</evidence>
<protein>
    <submittedName>
        <fullName evidence="2">Uncharacterized protein</fullName>
    </submittedName>
</protein>
<gene>
    <name evidence="2" type="ORF">C8A04DRAFT_26169</name>
</gene>
<reference evidence="2" key="2">
    <citation type="submission" date="2023-05" db="EMBL/GenBank/DDBJ databases">
        <authorList>
            <consortium name="Lawrence Berkeley National Laboratory"/>
            <person name="Steindorff A."/>
            <person name="Hensen N."/>
            <person name="Bonometti L."/>
            <person name="Westerberg I."/>
            <person name="Brannstrom I.O."/>
            <person name="Guillou S."/>
            <person name="Cros-Aarteil S."/>
            <person name="Calhoun S."/>
            <person name="Haridas S."/>
            <person name="Kuo A."/>
            <person name="Mondo S."/>
            <person name="Pangilinan J."/>
            <person name="Riley R."/>
            <person name="Labutti K."/>
            <person name="Andreopoulos B."/>
            <person name="Lipzen A."/>
            <person name="Chen C."/>
            <person name="Yanf M."/>
            <person name="Daum C."/>
            <person name="Ng V."/>
            <person name="Clum A."/>
            <person name="Ohm R."/>
            <person name="Martin F."/>
            <person name="Silar P."/>
            <person name="Natvig D."/>
            <person name="Lalanne C."/>
            <person name="Gautier V."/>
            <person name="Ament-Velasquez S.L."/>
            <person name="Kruys A."/>
            <person name="Hutchinson M.I."/>
            <person name="Powell A.J."/>
            <person name="Barry K."/>
            <person name="Miller A.N."/>
            <person name="Grigoriev I.V."/>
            <person name="Debuchy R."/>
            <person name="Gladieux P."/>
            <person name="Thoren M.H."/>
            <person name="Johannesson H."/>
        </authorList>
    </citation>
    <scope>NUCLEOTIDE SEQUENCE</scope>
    <source>
        <strain evidence="2">CBS 141.50</strain>
    </source>
</reference>
<dbReference type="AlphaFoldDB" id="A0AAN6V734"/>
<dbReference type="RefSeq" id="XP_062639380.1">
    <property type="nucleotide sequence ID" value="XM_062779831.1"/>
</dbReference>
<dbReference type="GeneID" id="87816444"/>